<gene>
    <name evidence="5" type="ORF">E4V82_15675</name>
</gene>
<evidence type="ECO:0000259" key="4">
    <source>
        <dbReference type="Pfam" id="PF01168"/>
    </source>
</evidence>
<protein>
    <submittedName>
        <fullName evidence="5">Alanine/ornithine racemase family PLP-dependent enzyme</fullName>
    </submittedName>
</protein>
<comment type="caution">
    <text evidence="5">The sequence shown here is derived from an EMBL/GenBank/DDBJ whole genome shotgun (WGS) entry which is preliminary data.</text>
</comment>
<dbReference type="PANTHER" id="PTHR30511:SF3">
    <property type="entry name" value="LYSINE RACEMASE"/>
    <property type="match status" value="1"/>
</dbReference>
<dbReference type="InterPro" id="IPR029066">
    <property type="entry name" value="PLP-binding_barrel"/>
</dbReference>
<comment type="cofactor">
    <cofactor evidence="1">
        <name>pyridoxal 5'-phosphate</name>
        <dbReference type="ChEBI" id="CHEBI:597326"/>
    </cofactor>
</comment>
<accession>A0A5N7J482</accession>
<name>A0A5N7J482_9CLOT</name>
<dbReference type="GO" id="GO:0005829">
    <property type="term" value="C:cytosol"/>
    <property type="evidence" value="ECO:0007669"/>
    <property type="project" value="TreeGrafter"/>
</dbReference>
<keyword evidence="2" id="KW-0663">Pyridoxal phosphate</keyword>
<evidence type="ECO:0000313" key="5">
    <source>
        <dbReference type="EMBL" id="MPQ63546.1"/>
    </source>
</evidence>
<dbReference type="SUPFAM" id="SSF51419">
    <property type="entry name" value="PLP-binding barrel"/>
    <property type="match status" value="1"/>
</dbReference>
<dbReference type="CDD" id="cd06815">
    <property type="entry name" value="PLPDE_III_AR_like_1"/>
    <property type="match status" value="1"/>
</dbReference>
<organism evidence="5 6">
    <name type="scientific">Clostridium estertheticum</name>
    <dbReference type="NCBI Taxonomy" id="238834"/>
    <lineage>
        <taxon>Bacteria</taxon>
        <taxon>Bacillati</taxon>
        <taxon>Bacillota</taxon>
        <taxon>Clostridia</taxon>
        <taxon>Eubacteriales</taxon>
        <taxon>Clostridiaceae</taxon>
        <taxon>Clostridium</taxon>
    </lineage>
</organism>
<dbReference type="InterPro" id="IPR000821">
    <property type="entry name" value="Ala_racemase"/>
</dbReference>
<reference evidence="5 6" key="1">
    <citation type="journal article" date="2019" name="Lett. Appl. Microbiol.">
        <title>A case of 'blown pack' spoilage of vacuum-packaged pork likely associated with Clostridium estertheticum in Canada.</title>
        <authorList>
            <person name="Zhang P."/>
            <person name="Ward P."/>
            <person name="McMullen L.M."/>
            <person name="Yang X."/>
        </authorList>
    </citation>
    <scope>NUCLEOTIDE SEQUENCE [LARGE SCALE GENOMIC DNA]</scope>
    <source>
        <strain evidence="5 6">MA19</strain>
    </source>
</reference>
<evidence type="ECO:0000256" key="3">
    <source>
        <dbReference type="ARBA" id="ARBA00023235"/>
    </source>
</evidence>
<dbReference type="NCBIfam" id="NF040742">
    <property type="entry name" value="racem_Orr"/>
    <property type="match status" value="1"/>
</dbReference>
<dbReference type="InterPro" id="IPR001608">
    <property type="entry name" value="Ala_racemase_N"/>
</dbReference>
<sequence length="356" mass="39162">MGKKYPCMEVDLKKLTHNVKTILAMCNKKQIDVVAVTKVYCAHVPIVEAIIEAGVAMVGDSRILNLKKLKDLNCKKMLIRIPMISEVSEVVKYSDCSLNSEIDTIEQLSKAAKELNKIHNIILMVDLGDLREGVLVDDVVSIVSKIVKLDNIKLIGLGTNVTCYGGVIPDIENLGKLTKSKIEMEKGFDLKLPVISGGNSSSLYMVINDTMPKEINQLRIGEAIVIGRETSFGKPVTNCYDDAFILSGEIVEIKSKPTLPTGTIGMDAFGHIPSFEDKGIRKRAIIALGRQDIRVEGITPLDNDISIFGASSDHLILDVTDSKKQLVVGSIVEFKIDYGCLLKVMTSPYVEKYYIN</sequence>
<keyword evidence="3" id="KW-0413">Isomerase</keyword>
<dbReference type="RefSeq" id="WP_152753004.1">
    <property type="nucleotide sequence ID" value="NZ_SPSE01000036.1"/>
</dbReference>
<dbReference type="EMBL" id="SPSF01000035">
    <property type="protein sequence ID" value="MPQ63546.1"/>
    <property type="molecule type" value="Genomic_DNA"/>
</dbReference>
<dbReference type="Gene3D" id="3.20.20.10">
    <property type="entry name" value="Alanine racemase"/>
    <property type="match status" value="1"/>
</dbReference>
<dbReference type="Proteomes" id="UP000342249">
    <property type="component" value="Unassembled WGS sequence"/>
</dbReference>
<evidence type="ECO:0000256" key="1">
    <source>
        <dbReference type="ARBA" id="ARBA00001933"/>
    </source>
</evidence>
<evidence type="ECO:0000256" key="2">
    <source>
        <dbReference type="ARBA" id="ARBA00022898"/>
    </source>
</evidence>
<dbReference type="Pfam" id="PF01168">
    <property type="entry name" value="Ala_racemase_N"/>
    <property type="match status" value="1"/>
</dbReference>
<evidence type="ECO:0000313" key="6">
    <source>
        <dbReference type="Proteomes" id="UP000342249"/>
    </source>
</evidence>
<dbReference type="GO" id="GO:0030170">
    <property type="term" value="F:pyridoxal phosphate binding"/>
    <property type="evidence" value="ECO:0007669"/>
    <property type="project" value="TreeGrafter"/>
</dbReference>
<dbReference type="PANTHER" id="PTHR30511">
    <property type="entry name" value="ALANINE RACEMASE"/>
    <property type="match status" value="1"/>
</dbReference>
<feature type="domain" description="Alanine racemase N-terminal" evidence="4">
    <location>
        <begin position="10"/>
        <end position="225"/>
    </location>
</feature>
<dbReference type="GO" id="GO:0008784">
    <property type="term" value="F:alanine racemase activity"/>
    <property type="evidence" value="ECO:0007669"/>
    <property type="project" value="TreeGrafter"/>
</dbReference>
<proteinExistence type="predicted"/>
<dbReference type="AlphaFoldDB" id="A0A5N7J482"/>